<organism evidence="1 2">
    <name type="scientific">Microbacterium testaceum</name>
    <name type="common">Aureobacterium testaceum</name>
    <name type="synonym">Brevibacterium testaceum</name>
    <dbReference type="NCBI Taxonomy" id="2033"/>
    <lineage>
        <taxon>Bacteria</taxon>
        <taxon>Bacillati</taxon>
        <taxon>Actinomycetota</taxon>
        <taxon>Actinomycetes</taxon>
        <taxon>Micrococcales</taxon>
        <taxon>Microbacteriaceae</taxon>
        <taxon>Microbacterium</taxon>
    </lineage>
</organism>
<gene>
    <name evidence="1" type="ORF">NS220_13255</name>
</gene>
<sequence length="191" mass="20879">MNVDAVANAVWGYMSSALLASFNGGVSIAKFLHEPSEEQAQRSWTERVARELGDLPPSVHERMSFDADAGTVRLSDAVTAEFELGNVTLSIFGDEVWRAALRPGVSVVIITALGWSRWGERWAEELRRLGPERGPIVDVQDGAALPWIAQRPGQPGPWTRARSEADAALIGDAESLGTPRLLAAYEAWDRR</sequence>
<protein>
    <submittedName>
        <fullName evidence="1">Uncharacterized protein</fullName>
    </submittedName>
</protein>
<dbReference type="EMBL" id="LDRT01000092">
    <property type="protein sequence ID" value="KTR93224.1"/>
    <property type="molecule type" value="Genomic_DNA"/>
</dbReference>
<evidence type="ECO:0000313" key="2">
    <source>
        <dbReference type="Proteomes" id="UP000075025"/>
    </source>
</evidence>
<accession>A0A147EUS5</accession>
<name>A0A147EUS5_MICTE</name>
<dbReference type="OrthoDB" id="5058512at2"/>
<reference evidence="1 2" key="1">
    <citation type="journal article" date="2016" name="Front. Microbiol.">
        <title>Genomic Resource of Rice Seed Associated Bacteria.</title>
        <authorList>
            <person name="Midha S."/>
            <person name="Bansal K."/>
            <person name="Sharma S."/>
            <person name="Kumar N."/>
            <person name="Patil P.P."/>
            <person name="Chaudhry V."/>
            <person name="Patil P.B."/>
        </authorList>
    </citation>
    <scope>NUCLEOTIDE SEQUENCE [LARGE SCALE GENOMIC DNA]</scope>
    <source>
        <strain evidence="1 2">NS220</strain>
    </source>
</reference>
<proteinExistence type="predicted"/>
<comment type="caution">
    <text evidence="1">The sequence shown here is derived from an EMBL/GenBank/DDBJ whole genome shotgun (WGS) entry which is preliminary data.</text>
</comment>
<dbReference type="Proteomes" id="UP000075025">
    <property type="component" value="Unassembled WGS sequence"/>
</dbReference>
<dbReference type="PATRIC" id="fig|2033.6.peg.3964"/>
<dbReference type="RefSeq" id="WP_058624509.1">
    <property type="nucleotide sequence ID" value="NZ_LDRT01000092.1"/>
</dbReference>
<evidence type="ECO:0000313" key="1">
    <source>
        <dbReference type="EMBL" id="KTR93224.1"/>
    </source>
</evidence>
<dbReference type="AlphaFoldDB" id="A0A147EUS5"/>